<dbReference type="InterPro" id="IPR049092">
    <property type="entry name" value="MIOS_a-sol"/>
</dbReference>
<keyword evidence="8" id="KW-1185">Reference proteome</keyword>
<evidence type="ECO:0000256" key="4">
    <source>
        <dbReference type="SAM" id="MobiDB-lite"/>
    </source>
</evidence>
<dbReference type="InParanoid" id="A0A0D8JXC0"/>
<evidence type="ECO:0000256" key="3">
    <source>
        <dbReference type="ARBA" id="ARBA00022737"/>
    </source>
</evidence>
<keyword evidence="3" id="KW-0677">Repeat</keyword>
<organism evidence="7 8">
    <name type="scientific">Coccidioides immitis (strain RS)</name>
    <name type="common">Valley fever fungus</name>
    <dbReference type="NCBI Taxonomy" id="246410"/>
    <lineage>
        <taxon>Eukaryota</taxon>
        <taxon>Fungi</taxon>
        <taxon>Dikarya</taxon>
        <taxon>Ascomycota</taxon>
        <taxon>Pezizomycotina</taxon>
        <taxon>Eurotiomycetes</taxon>
        <taxon>Eurotiomycetidae</taxon>
        <taxon>Onygenales</taxon>
        <taxon>Onygenaceae</taxon>
        <taxon>Coccidioides</taxon>
    </lineage>
</organism>
<dbReference type="Pfam" id="PF21720">
    <property type="entry name" value="MIOS_WD40"/>
    <property type="match status" value="1"/>
</dbReference>
<dbReference type="GeneID" id="24163620"/>
<dbReference type="InterPro" id="IPR031488">
    <property type="entry name" value="Zn_ribbon_mio"/>
</dbReference>
<feature type="compositionally biased region" description="Basic and acidic residues" evidence="4">
    <location>
        <begin position="422"/>
        <end position="450"/>
    </location>
</feature>
<feature type="domain" description="MIOS-like alpha-solenoid" evidence="6">
    <location>
        <begin position="488"/>
        <end position="719"/>
    </location>
</feature>
<dbReference type="STRING" id="246410.A0A0D8JXC0"/>
<dbReference type="SUPFAM" id="SSF50978">
    <property type="entry name" value="WD40 repeat-like"/>
    <property type="match status" value="1"/>
</dbReference>
<dbReference type="EMBL" id="GG704916">
    <property type="protein sequence ID" value="KJF61581.1"/>
    <property type="molecule type" value="Genomic_DNA"/>
</dbReference>
<feature type="region of interest" description="Disordered" evidence="4">
    <location>
        <begin position="856"/>
        <end position="880"/>
    </location>
</feature>
<dbReference type="GO" id="GO:1904263">
    <property type="term" value="P:positive regulation of TORC1 signaling"/>
    <property type="evidence" value="ECO:0007669"/>
    <property type="project" value="TreeGrafter"/>
</dbReference>
<name>A0A0D8JXC0_COCIM</name>
<evidence type="ECO:0000256" key="2">
    <source>
        <dbReference type="ARBA" id="ARBA00022574"/>
    </source>
</evidence>
<evidence type="ECO:0000313" key="8">
    <source>
        <dbReference type="Proteomes" id="UP000001261"/>
    </source>
</evidence>
<evidence type="ECO:0000313" key="7">
    <source>
        <dbReference type="EMBL" id="KJF61581.1"/>
    </source>
</evidence>
<dbReference type="SMART" id="SM00320">
    <property type="entry name" value="WD40"/>
    <property type="match status" value="4"/>
</dbReference>
<dbReference type="GO" id="GO:0005737">
    <property type="term" value="C:cytoplasm"/>
    <property type="evidence" value="ECO:0007669"/>
    <property type="project" value="TreeGrafter"/>
</dbReference>
<dbReference type="VEuPathDB" id="FungiDB:CIMG_11232"/>
<dbReference type="KEGG" id="cim:CIMG_11232"/>
<dbReference type="FunCoup" id="A0A0D8JXC0">
    <property type="interactions" value="703"/>
</dbReference>
<dbReference type="RefSeq" id="XP_012213710.1">
    <property type="nucleotide sequence ID" value="XM_012358287.1"/>
</dbReference>
<dbReference type="PANTHER" id="PTHR16453">
    <property type="entry name" value="WD40 DOMAIN-CONTAINING PROTEIN MIO FAMILY MEMBER"/>
    <property type="match status" value="1"/>
</dbReference>
<dbReference type="InterPro" id="IPR036322">
    <property type="entry name" value="WD40_repeat_dom_sf"/>
</dbReference>
<dbReference type="AlphaFoldDB" id="A0A0D8JXC0"/>
<gene>
    <name evidence="7" type="ORF">CIMG_11232</name>
</gene>
<accession>A0A0D8JXC0</accession>
<evidence type="ECO:0000259" key="5">
    <source>
        <dbReference type="Pfam" id="PF17034"/>
    </source>
</evidence>
<dbReference type="Gene3D" id="2.130.10.10">
    <property type="entry name" value="YVTN repeat-like/Quinoprotein amine dehydrogenase"/>
    <property type="match status" value="1"/>
</dbReference>
<keyword evidence="2" id="KW-0853">WD repeat</keyword>
<dbReference type="PANTHER" id="PTHR16453:SF9">
    <property type="entry name" value="GATOR COMPLEX PROTEIN MIOS"/>
    <property type="match status" value="1"/>
</dbReference>
<comment type="similarity">
    <text evidence="1">Belongs to the WD repeat mio family.</text>
</comment>
<dbReference type="InterPro" id="IPR001680">
    <property type="entry name" value="WD40_rpt"/>
</dbReference>
<dbReference type="Proteomes" id="UP000001261">
    <property type="component" value="Unassembled WGS sequence"/>
</dbReference>
<dbReference type="OrthoDB" id="341486at2759"/>
<feature type="domain" description="GATOR2 complex protein MIO zinc-ribbon like" evidence="5">
    <location>
        <begin position="845"/>
        <end position="971"/>
    </location>
</feature>
<proteinExistence type="inferred from homology"/>
<dbReference type="Pfam" id="PF17034">
    <property type="entry name" value="zinc_ribbon_16"/>
    <property type="match status" value="1"/>
</dbReference>
<dbReference type="OMA" id="YEPTGHA"/>
<dbReference type="InterPro" id="IPR037593">
    <property type="entry name" value="MIOS/Sea4"/>
</dbReference>
<evidence type="ECO:0000259" key="6">
    <source>
        <dbReference type="Pfam" id="PF21719"/>
    </source>
</evidence>
<evidence type="ECO:0000256" key="1">
    <source>
        <dbReference type="ARBA" id="ARBA00009713"/>
    </source>
</evidence>
<dbReference type="InterPro" id="IPR015943">
    <property type="entry name" value="WD40/YVTN_repeat-like_dom_sf"/>
</dbReference>
<feature type="region of interest" description="Disordered" evidence="4">
    <location>
        <begin position="410"/>
        <end position="456"/>
    </location>
</feature>
<dbReference type="Pfam" id="PF21719">
    <property type="entry name" value="MIOS_a-sol"/>
    <property type="match status" value="1"/>
</dbReference>
<reference evidence="8" key="2">
    <citation type="journal article" date="2010" name="Genome Res.">
        <title>Population genomic sequencing of Coccidioides fungi reveals recent hybridization and transposon control.</title>
        <authorList>
            <person name="Neafsey D.E."/>
            <person name="Barker B.M."/>
            <person name="Sharpton T.J."/>
            <person name="Stajich J.E."/>
            <person name="Park D.J."/>
            <person name="Whiston E."/>
            <person name="Hung C.-Y."/>
            <person name="McMahan C."/>
            <person name="White J."/>
            <person name="Sykes S."/>
            <person name="Heiman D."/>
            <person name="Young S."/>
            <person name="Zeng Q."/>
            <person name="Abouelleil A."/>
            <person name="Aftuck L."/>
            <person name="Bessette D."/>
            <person name="Brown A."/>
            <person name="FitzGerald M."/>
            <person name="Lui A."/>
            <person name="Macdonald J.P."/>
            <person name="Priest M."/>
            <person name="Orbach M.J."/>
            <person name="Galgiani J.N."/>
            <person name="Kirkland T.N."/>
            <person name="Cole G.T."/>
            <person name="Birren B.W."/>
            <person name="Henn M.R."/>
            <person name="Taylor J.W."/>
            <person name="Rounsley S.D."/>
        </authorList>
    </citation>
    <scope>GENOME REANNOTATION</scope>
    <source>
        <strain evidence="8">RS</strain>
    </source>
</reference>
<sequence length="972" mass="108271">METAIRWAPASTPDDQRFLYVDIKGQEFKHCKVTSRPDKFTLTYDVLSAFSHGSEFRSFDWCPTEENLVAVGHASGDVVVAHLDTGALIPLALPSKVQRACHGLAWNSSGLLAAGLDKFRGDYCLNIWDPHQRPVRMASRGGSERQVPDPLRRYANGEPVASVRFFNDQPSLLIAGMKGHSVRLYDLRESHGNPSLQFSTRCVHELTVNRLDENYFASCAPFDNASICIWDRRSGSRYSTAAGTSSGTIDAGHVLEIRPGIASGSTIRSLRFSQTQRGRLGMLTDRGIFRAYHIAKDHSPDELRAALEKTVGRGSSKHYPEQLYTKTVRDFQTSFPPKTRSEDSSQRVSAFDFMTTDSFDGLEAITILNDRNVAVYSLPLVCGRVSLSPQGALVRGGFAHGQDFRVFAPAQGSKAAQTTQEIQDRASRKMESSMEGKEANGKAGEDDGKDSGGTGIISSRQRREKLLLPEKLANVQDALTLMTIPRLRLREGYTLNPERNQNIVSDDTALQDLWAWIERAHTRASDGSMIIHGVDMNYLGVQSIWSGNLGLSLENRLASSDLDDDVDVPKLIEQLAKKLDLQETKMCDTDFMPQRQLCLYICGAIASVDDLEGVVTQLVEERQHTQAAAFALFHDETELAYKALRNNRPTQAHKLLAMAIAGAPRGDPNFDWEEACAEIAKELTDPFAKAILALVSKGSWESVLRETTLPLRYRVEVAVRWLPDDQLTTYIRDTSMEAVQQGDIEGAVLTGLDHAAMDLFQSYINKFNDIQTAVLVMNYAVPRLVSDAFNANRFHAWRETYRQQMNSWKMHLHRAKFDVDSRNLAVSWDGRKLTRSQPQQVSLVCNYCTRPLSQQEERPDHQLAGAESTHHTPNNPLGSAQMGGTVCPKCGRHMPRCGVCSLWLGSPHPLSRAAIADDSKKGEEAHRPEEMLKRFVVFCIKCNHGYHADHAKVWFSRHKSCPVSECGCICEG</sequence>
<protein>
    <submittedName>
        <fullName evidence="7">Uncharacterized protein</fullName>
    </submittedName>
</protein>
<reference evidence="8" key="1">
    <citation type="journal article" date="2009" name="Genome Res.">
        <title>Comparative genomic analyses of the human fungal pathogens Coccidioides and their relatives.</title>
        <authorList>
            <person name="Sharpton T.J."/>
            <person name="Stajich J.E."/>
            <person name="Rounsley S.D."/>
            <person name="Gardner M.J."/>
            <person name="Wortman J.R."/>
            <person name="Jordar V.S."/>
            <person name="Maiti R."/>
            <person name="Kodira C.D."/>
            <person name="Neafsey D.E."/>
            <person name="Zeng Q."/>
            <person name="Hung C.-Y."/>
            <person name="McMahan C."/>
            <person name="Muszewska A."/>
            <person name="Grynberg M."/>
            <person name="Mandel M.A."/>
            <person name="Kellner E.M."/>
            <person name="Barker B.M."/>
            <person name="Galgiani J.N."/>
            <person name="Orbach M.J."/>
            <person name="Kirkland T.N."/>
            <person name="Cole G.T."/>
            <person name="Henn M.R."/>
            <person name="Birren B.W."/>
            <person name="Taylor J.W."/>
        </authorList>
    </citation>
    <scope>NUCLEOTIDE SEQUENCE [LARGE SCALE GENOMIC DNA]</scope>
    <source>
        <strain evidence="8">RS</strain>
    </source>
</reference>